<name>A0A319EN79_ASPSB</name>
<protein>
    <submittedName>
        <fullName evidence="1">Uncharacterized protein</fullName>
    </submittedName>
</protein>
<dbReference type="AlphaFoldDB" id="A0A319EN79"/>
<proteinExistence type="predicted"/>
<dbReference type="Proteomes" id="UP000248423">
    <property type="component" value="Unassembled WGS sequence"/>
</dbReference>
<keyword evidence="2" id="KW-1185">Reference proteome</keyword>
<gene>
    <name evidence="1" type="ORF">BO78DRAFT_51850</name>
</gene>
<dbReference type="VEuPathDB" id="FungiDB:BO78DRAFT_51850"/>
<reference evidence="1 2" key="1">
    <citation type="submission" date="2018-02" db="EMBL/GenBank/DDBJ databases">
        <title>The genomes of Aspergillus section Nigri reveals drivers in fungal speciation.</title>
        <authorList>
            <consortium name="DOE Joint Genome Institute"/>
            <person name="Vesth T.C."/>
            <person name="Nybo J."/>
            <person name="Theobald S."/>
            <person name="Brandl J."/>
            <person name="Frisvad J.C."/>
            <person name="Nielsen K.F."/>
            <person name="Lyhne E.K."/>
            <person name="Kogle M.E."/>
            <person name="Kuo A."/>
            <person name="Riley R."/>
            <person name="Clum A."/>
            <person name="Nolan M."/>
            <person name="Lipzen A."/>
            <person name="Salamov A."/>
            <person name="Henrissat B."/>
            <person name="Wiebenga A."/>
            <person name="De vries R.P."/>
            <person name="Grigoriev I.V."/>
            <person name="Mortensen U.H."/>
            <person name="Andersen M.R."/>
            <person name="Baker S.E."/>
        </authorList>
    </citation>
    <scope>NUCLEOTIDE SEQUENCE [LARGE SCALE GENOMIC DNA]</scope>
    <source>
        <strain evidence="1 2">CBS 121057</strain>
    </source>
</reference>
<organism evidence="1 2">
    <name type="scientific">Aspergillus sclerotiicarbonarius (strain CBS 121057 / IBT 28362)</name>
    <dbReference type="NCBI Taxonomy" id="1448318"/>
    <lineage>
        <taxon>Eukaryota</taxon>
        <taxon>Fungi</taxon>
        <taxon>Dikarya</taxon>
        <taxon>Ascomycota</taxon>
        <taxon>Pezizomycotina</taxon>
        <taxon>Eurotiomycetes</taxon>
        <taxon>Eurotiomycetidae</taxon>
        <taxon>Eurotiales</taxon>
        <taxon>Aspergillaceae</taxon>
        <taxon>Aspergillus</taxon>
        <taxon>Aspergillus subgen. Circumdati</taxon>
    </lineage>
</organism>
<dbReference type="EMBL" id="KZ826330">
    <property type="protein sequence ID" value="PYI09105.1"/>
    <property type="molecule type" value="Genomic_DNA"/>
</dbReference>
<evidence type="ECO:0000313" key="1">
    <source>
        <dbReference type="EMBL" id="PYI09105.1"/>
    </source>
</evidence>
<sequence length="152" mass="16268">MRVSPGAISSFCSYRLFDASPLIKRSMQSAAFDLFFSFVIISPSRFPFSRRRPTCTDAGLGNRMCLMHEPCLFINSIICAGGDFFASMAGCFGYIGDLTFQGAGNSGAAGTIERCAISVLFVFGFVCSAPLGPTPNLLDINRASMGDGDDRV</sequence>
<evidence type="ECO:0000313" key="2">
    <source>
        <dbReference type="Proteomes" id="UP000248423"/>
    </source>
</evidence>
<accession>A0A319EN79</accession>